<feature type="signal peptide" evidence="2">
    <location>
        <begin position="1"/>
        <end position="27"/>
    </location>
</feature>
<protein>
    <recommendedName>
        <fullName evidence="5">VCBS repeat-containing protein</fullName>
    </recommendedName>
</protein>
<gene>
    <name evidence="3" type="ORF">FHR38_004087</name>
</gene>
<dbReference type="PANTHER" id="PTHR46580:SF4">
    <property type="entry name" value="ATP_GTP-BINDING PROTEIN"/>
    <property type="match status" value="1"/>
</dbReference>
<sequence>MWGKRIATTVVVVTMAVAVGAAPAAWAGGVGDPMYGDLNADGLRDRASLGVVQPNRCVVKVELGKRGGGYKSPKTYTYLEDTGTDPISCPDLGVAVDLGGDGSTELVLAWFAGRPPTADHDLLVLRNYQPAAGFDAIHQPSYIGLADFNGDGRQDVYQWTDQGEGFVTYLNTSSGGLTPGPVRWCAGWPQFRLADFNGNGAMDVVISYVEGCGDAASGVVVIRDDGTKNHIRREVPGENYWSVETQDLNGDGRPDLIVTDNGSDEVRHYLGNGDATFTESPRAVRDKVSINGSRKTKIAVLDNDYATTQAKISVVTAPQHGTVRVTSDRKVLYTPSSGKATSDRFVYRLTEHGRTSNATVNVTVRP</sequence>
<feature type="chain" id="PRO_5030825637" description="VCBS repeat-containing protein" evidence="2">
    <location>
        <begin position="28"/>
        <end position="366"/>
    </location>
</feature>
<evidence type="ECO:0000256" key="2">
    <source>
        <dbReference type="SAM" id="SignalP"/>
    </source>
</evidence>
<dbReference type="InterPro" id="IPR028994">
    <property type="entry name" value="Integrin_alpha_N"/>
</dbReference>
<evidence type="ECO:0000313" key="3">
    <source>
        <dbReference type="EMBL" id="MBB4960354.1"/>
    </source>
</evidence>
<dbReference type="AlphaFoldDB" id="A0A7W7SSW5"/>
<dbReference type="EMBL" id="JACHJW010000001">
    <property type="protein sequence ID" value="MBB4960354.1"/>
    <property type="molecule type" value="Genomic_DNA"/>
</dbReference>
<dbReference type="Gene3D" id="2.60.40.3440">
    <property type="match status" value="1"/>
</dbReference>
<dbReference type="Gene3D" id="2.130.10.130">
    <property type="entry name" value="Integrin alpha, N-terminal"/>
    <property type="match status" value="1"/>
</dbReference>
<evidence type="ECO:0000256" key="1">
    <source>
        <dbReference type="ARBA" id="ARBA00022729"/>
    </source>
</evidence>
<dbReference type="PANTHER" id="PTHR46580">
    <property type="entry name" value="SENSOR KINASE-RELATED"/>
    <property type="match status" value="1"/>
</dbReference>
<dbReference type="RefSeq" id="WP_184536140.1">
    <property type="nucleotide sequence ID" value="NZ_JACHJW010000001.1"/>
</dbReference>
<evidence type="ECO:0000313" key="4">
    <source>
        <dbReference type="Proteomes" id="UP000578819"/>
    </source>
</evidence>
<proteinExistence type="predicted"/>
<dbReference type="Proteomes" id="UP000578819">
    <property type="component" value="Unassembled WGS sequence"/>
</dbReference>
<accession>A0A7W7SSW5</accession>
<dbReference type="Pfam" id="PF13517">
    <property type="entry name" value="FG-GAP_3"/>
    <property type="match status" value="1"/>
</dbReference>
<keyword evidence="1 2" id="KW-0732">Signal</keyword>
<dbReference type="Pfam" id="PF17963">
    <property type="entry name" value="Big_9"/>
    <property type="match status" value="1"/>
</dbReference>
<name>A0A7W7SSW5_9ACTN</name>
<dbReference type="InterPro" id="IPR013517">
    <property type="entry name" value="FG-GAP"/>
</dbReference>
<dbReference type="SUPFAM" id="SSF69318">
    <property type="entry name" value="Integrin alpha N-terminal domain"/>
    <property type="match status" value="1"/>
</dbReference>
<reference evidence="3 4" key="1">
    <citation type="submission" date="2020-08" db="EMBL/GenBank/DDBJ databases">
        <title>Sequencing the genomes of 1000 actinobacteria strains.</title>
        <authorList>
            <person name="Klenk H.-P."/>
        </authorList>
    </citation>
    <scope>NUCLEOTIDE SEQUENCE [LARGE SCALE GENOMIC DNA]</scope>
    <source>
        <strain evidence="3 4">DSM 45886</strain>
    </source>
</reference>
<keyword evidence="4" id="KW-1185">Reference proteome</keyword>
<comment type="caution">
    <text evidence="3">The sequence shown here is derived from an EMBL/GenBank/DDBJ whole genome shotgun (WGS) entry which is preliminary data.</text>
</comment>
<evidence type="ECO:0008006" key="5">
    <source>
        <dbReference type="Google" id="ProtNLM"/>
    </source>
</evidence>
<organism evidence="3 4">
    <name type="scientific">Micromonospora polyrhachis</name>
    <dbReference type="NCBI Taxonomy" id="1282883"/>
    <lineage>
        <taxon>Bacteria</taxon>
        <taxon>Bacillati</taxon>
        <taxon>Actinomycetota</taxon>
        <taxon>Actinomycetes</taxon>
        <taxon>Micromonosporales</taxon>
        <taxon>Micromonosporaceae</taxon>
        <taxon>Micromonospora</taxon>
    </lineage>
</organism>